<organism evidence="1 2">
    <name type="scientific">Kineococcus radiotolerans (strain ATCC BAA-149 / DSM 14245 / SRS30216)</name>
    <dbReference type="NCBI Taxonomy" id="266940"/>
    <lineage>
        <taxon>Bacteria</taxon>
        <taxon>Bacillati</taxon>
        <taxon>Actinomycetota</taxon>
        <taxon>Actinomycetes</taxon>
        <taxon>Kineosporiales</taxon>
        <taxon>Kineosporiaceae</taxon>
        <taxon>Kineococcus</taxon>
    </lineage>
</organism>
<keyword evidence="2" id="KW-1185">Reference proteome</keyword>
<dbReference type="STRING" id="266940.Krad_2435"/>
<dbReference type="OrthoDB" id="3568381at2"/>
<gene>
    <name evidence="1" type="ordered locus">Krad_2435</name>
</gene>
<dbReference type="RefSeq" id="WP_012087869.1">
    <property type="nucleotide sequence ID" value="NC_009664.2"/>
</dbReference>
<evidence type="ECO:0000313" key="2">
    <source>
        <dbReference type="Proteomes" id="UP000001116"/>
    </source>
</evidence>
<dbReference type="KEGG" id="kra:Krad_2435"/>
<dbReference type="AlphaFoldDB" id="A6WAS6"/>
<proteinExistence type="predicted"/>
<evidence type="ECO:0008006" key="3">
    <source>
        <dbReference type="Google" id="ProtNLM"/>
    </source>
</evidence>
<protein>
    <recommendedName>
        <fullName evidence="3">Transcriptional regulator</fullName>
    </recommendedName>
</protein>
<dbReference type="Proteomes" id="UP000001116">
    <property type="component" value="Chromosome"/>
</dbReference>
<sequence length="218" mass="23748">MSGTSTPELLVLHAVRTLGYADTARITTLLTSRALEPRALEPRSLRDEPDVVDAQVREHLLDAQAHGWVTCTRYAGDEGWSLTEAGKLHGEHLLAAELQASGTRPLVEAVHTDFLAWNAVVAETCTTWQLSEMGIGDHTADLPATLHTLQTAANALVGLEGRLRAGLTRFTGYHSRFSAAVDAAPADPAWISGIDRDSCHRVWFELHEDLIATLGLRR</sequence>
<reference evidence="2" key="1">
    <citation type="journal article" date="2008" name="PLoS ONE">
        <title>Survival in nuclear waste, extreme resistance, and potential applications gleaned from the genome sequence of Kineococcus radiotolerans SRS30216.</title>
        <authorList>
            <person name="Bagwell C.E."/>
            <person name="Bhat S."/>
            <person name="Hawkins G.M."/>
            <person name="Smith B.W."/>
            <person name="Biswas T."/>
            <person name="Hoover T.R."/>
            <person name="Saunders E."/>
            <person name="Han C.S."/>
            <person name="Tsodikov O.V."/>
            <person name="Shimkets L.J."/>
        </authorList>
    </citation>
    <scope>NUCLEOTIDE SEQUENCE [LARGE SCALE GENOMIC DNA]</scope>
    <source>
        <strain evidence="2">ATCC BAA-149 / DSM 14245 / SRS30216</strain>
    </source>
</reference>
<accession>A6WAS6</accession>
<evidence type="ECO:0000313" key="1">
    <source>
        <dbReference type="EMBL" id="ABS03915.1"/>
    </source>
</evidence>
<name>A6WAS6_KINRD</name>
<dbReference type="EMBL" id="CP000750">
    <property type="protein sequence ID" value="ABS03915.1"/>
    <property type="molecule type" value="Genomic_DNA"/>
</dbReference>
<dbReference type="eggNOG" id="ENOG5030Y21">
    <property type="taxonomic scope" value="Bacteria"/>
</dbReference>
<dbReference type="HOGENOM" id="CLU_110202_0_0_11"/>